<dbReference type="AlphaFoldDB" id="A0A0B5D144"/>
<feature type="compositionally biased region" description="Basic and acidic residues" evidence="1">
    <location>
        <begin position="1"/>
        <end position="11"/>
    </location>
</feature>
<evidence type="ECO:0000256" key="1">
    <source>
        <dbReference type="SAM" id="MobiDB-lite"/>
    </source>
</evidence>
<evidence type="ECO:0008006" key="4">
    <source>
        <dbReference type="Google" id="ProtNLM"/>
    </source>
</evidence>
<dbReference type="GO" id="GO:0006310">
    <property type="term" value="P:DNA recombination"/>
    <property type="evidence" value="ECO:0007669"/>
    <property type="project" value="InterPro"/>
</dbReference>
<proteinExistence type="predicted"/>
<dbReference type="SUPFAM" id="SSF103084">
    <property type="entry name" value="Holliday junction resolvase RusA"/>
    <property type="match status" value="1"/>
</dbReference>
<dbReference type="RefSeq" id="WP_040085226.1">
    <property type="nucleotide sequence ID" value="NZ_BCSU01000019.1"/>
</dbReference>
<dbReference type="HOGENOM" id="CLU_118954_0_0_11"/>
<dbReference type="Proteomes" id="UP000031524">
    <property type="component" value="Chromosome"/>
</dbReference>
<dbReference type="EMBL" id="CP005286">
    <property type="protein sequence ID" value="AJE32550.1"/>
    <property type="molecule type" value="Genomic_DNA"/>
</dbReference>
<dbReference type="STRING" id="1223515.B842_03485"/>
<sequence length="131" mass="15027">MTEHKTTEHTLHLPHTTPPLHANQRHHWAVRAKLTRQLRDDTHILARAAKLPQGCSFATVTLHYLPTTRRRRDRHNLYPTVKACIDGLVDYGLVPDDSAVFVSAPEPVIHPANRSPRRSRLWLEIETKEVA</sequence>
<gene>
    <name evidence="2" type="ORF">B842_03485</name>
</gene>
<dbReference type="InterPro" id="IPR036614">
    <property type="entry name" value="RusA-like_sf"/>
</dbReference>
<organism evidence="2 3">
    <name type="scientific">Corynebacterium humireducens NBRC 106098 = DSM 45392</name>
    <dbReference type="NCBI Taxonomy" id="1223515"/>
    <lineage>
        <taxon>Bacteria</taxon>
        <taxon>Bacillati</taxon>
        <taxon>Actinomycetota</taxon>
        <taxon>Actinomycetes</taxon>
        <taxon>Mycobacteriales</taxon>
        <taxon>Corynebacteriaceae</taxon>
        <taxon>Corynebacterium</taxon>
    </lineage>
</organism>
<dbReference type="Gene3D" id="3.30.1330.70">
    <property type="entry name" value="Holliday junction resolvase RusA"/>
    <property type="match status" value="1"/>
</dbReference>
<reference evidence="2 3" key="1">
    <citation type="submission" date="2013-04" db="EMBL/GenBank/DDBJ databases">
        <title>Complete genome sequence of Corynebacterium humireducens DSM 45392(T), isolated from a wastewater-fed microbial fuel cell.</title>
        <authorList>
            <person name="Ruckert C."/>
            <person name="Albersmeier A."/>
            <person name="Kalinowski J."/>
        </authorList>
    </citation>
    <scope>NUCLEOTIDE SEQUENCE [LARGE SCALE GENOMIC DNA]</scope>
    <source>
        <strain evidence="3">MFC-5</strain>
    </source>
</reference>
<protein>
    <recommendedName>
        <fullName evidence="4">RusA-like resolvase</fullName>
    </recommendedName>
</protein>
<evidence type="ECO:0000313" key="3">
    <source>
        <dbReference type="Proteomes" id="UP000031524"/>
    </source>
</evidence>
<accession>A0A0B5D144</accession>
<keyword evidence="3" id="KW-1185">Reference proteome</keyword>
<name>A0A0B5D144_9CORY</name>
<feature type="region of interest" description="Disordered" evidence="1">
    <location>
        <begin position="1"/>
        <end position="24"/>
    </location>
</feature>
<dbReference type="OrthoDB" id="4547053at2"/>
<dbReference type="KEGG" id="chm:B842_03485"/>
<dbReference type="GO" id="GO:0000287">
    <property type="term" value="F:magnesium ion binding"/>
    <property type="evidence" value="ECO:0007669"/>
    <property type="project" value="InterPro"/>
</dbReference>
<evidence type="ECO:0000313" key="2">
    <source>
        <dbReference type="EMBL" id="AJE32550.1"/>
    </source>
</evidence>
<dbReference type="GO" id="GO:0006281">
    <property type="term" value="P:DNA repair"/>
    <property type="evidence" value="ECO:0007669"/>
    <property type="project" value="InterPro"/>
</dbReference>